<sequence length="18" mass="2191">KHHVQMERASDDLLKNRI</sequence>
<reference evidence="2 3" key="1">
    <citation type="journal article" date="2014" name="Am. J. Bot.">
        <title>Genome assembly and annotation for red clover (Trifolium pratense; Fabaceae).</title>
        <authorList>
            <person name="Istvanek J."/>
            <person name="Jaros M."/>
            <person name="Krenek A."/>
            <person name="Repkova J."/>
        </authorList>
    </citation>
    <scope>NUCLEOTIDE SEQUENCE [LARGE SCALE GENOMIC DNA]</scope>
    <source>
        <strain evidence="3">cv. Tatra</strain>
        <tissue evidence="2">Young leaves</tissue>
    </source>
</reference>
<evidence type="ECO:0000313" key="3">
    <source>
        <dbReference type="Proteomes" id="UP000236291"/>
    </source>
</evidence>
<accession>A0A2K3LWE8</accession>
<dbReference type="Proteomes" id="UP000236291">
    <property type="component" value="Unassembled WGS sequence"/>
</dbReference>
<name>A0A2K3LWE8_TRIPR</name>
<protein>
    <submittedName>
        <fullName evidence="2">Uncharacterized protein</fullName>
    </submittedName>
</protein>
<dbReference type="EMBL" id="ASHM01042857">
    <property type="protein sequence ID" value="PNX82858.1"/>
    <property type="molecule type" value="Genomic_DNA"/>
</dbReference>
<evidence type="ECO:0000313" key="2">
    <source>
        <dbReference type="EMBL" id="PNX82858.1"/>
    </source>
</evidence>
<dbReference type="EMBL" id="ASHM01035048">
    <property type="protein sequence ID" value="PNX78948.1"/>
    <property type="molecule type" value="Genomic_DNA"/>
</dbReference>
<dbReference type="AlphaFoldDB" id="A0A2K3LWE8"/>
<proteinExistence type="predicted"/>
<reference evidence="2 3" key="2">
    <citation type="journal article" date="2017" name="Front. Plant Sci.">
        <title>Gene Classification and Mining of Molecular Markers Useful in Red Clover (Trifolium pratense) Breeding.</title>
        <authorList>
            <person name="Istvanek J."/>
            <person name="Dluhosova J."/>
            <person name="Dluhos P."/>
            <person name="Patkova L."/>
            <person name="Nedelnik J."/>
            <person name="Repkova J."/>
        </authorList>
    </citation>
    <scope>NUCLEOTIDE SEQUENCE [LARGE SCALE GENOMIC DNA]</scope>
    <source>
        <strain evidence="3">cv. Tatra</strain>
        <tissue evidence="2">Young leaves</tissue>
    </source>
</reference>
<gene>
    <name evidence="1" type="ORF">L195_g034931</name>
    <name evidence="2" type="ORF">L195_g038894</name>
</gene>
<evidence type="ECO:0000313" key="1">
    <source>
        <dbReference type="EMBL" id="PNX78948.1"/>
    </source>
</evidence>
<organism evidence="2 3">
    <name type="scientific">Trifolium pratense</name>
    <name type="common">Red clover</name>
    <dbReference type="NCBI Taxonomy" id="57577"/>
    <lineage>
        <taxon>Eukaryota</taxon>
        <taxon>Viridiplantae</taxon>
        <taxon>Streptophyta</taxon>
        <taxon>Embryophyta</taxon>
        <taxon>Tracheophyta</taxon>
        <taxon>Spermatophyta</taxon>
        <taxon>Magnoliopsida</taxon>
        <taxon>eudicotyledons</taxon>
        <taxon>Gunneridae</taxon>
        <taxon>Pentapetalae</taxon>
        <taxon>rosids</taxon>
        <taxon>fabids</taxon>
        <taxon>Fabales</taxon>
        <taxon>Fabaceae</taxon>
        <taxon>Papilionoideae</taxon>
        <taxon>50 kb inversion clade</taxon>
        <taxon>NPAAA clade</taxon>
        <taxon>Hologalegina</taxon>
        <taxon>IRL clade</taxon>
        <taxon>Trifolieae</taxon>
        <taxon>Trifolium</taxon>
    </lineage>
</organism>
<comment type="caution">
    <text evidence="2">The sequence shown here is derived from an EMBL/GenBank/DDBJ whole genome shotgun (WGS) entry which is preliminary data.</text>
</comment>
<feature type="non-terminal residue" evidence="2">
    <location>
        <position position="1"/>
    </location>
</feature>